<dbReference type="Proteomes" id="UP000075840">
    <property type="component" value="Unassembled WGS sequence"/>
</dbReference>
<feature type="domain" description="DUF4806" evidence="1">
    <location>
        <begin position="139"/>
        <end position="230"/>
    </location>
</feature>
<protein>
    <recommendedName>
        <fullName evidence="1">DUF4806 domain-containing protein</fullName>
    </recommendedName>
</protein>
<evidence type="ECO:0000313" key="2">
    <source>
        <dbReference type="EnsemblMetazoa" id="AARA016019-PA"/>
    </source>
</evidence>
<evidence type="ECO:0000259" key="1">
    <source>
        <dbReference type="Pfam" id="PF16064"/>
    </source>
</evidence>
<dbReference type="AlphaFoldDB" id="A0A1I8JTH0"/>
<proteinExistence type="predicted"/>
<reference evidence="2" key="1">
    <citation type="submission" date="2022-08" db="UniProtKB">
        <authorList>
            <consortium name="EnsemblMetazoa"/>
        </authorList>
    </citation>
    <scope>IDENTIFICATION</scope>
    <source>
        <strain evidence="2">Dongola</strain>
    </source>
</reference>
<dbReference type="VEuPathDB" id="VectorBase:AARA016019"/>
<name>A0A1I8JTH0_ANOAR</name>
<dbReference type="InterPro" id="IPR032071">
    <property type="entry name" value="DUF4806"/>
</dbReference>
<evidence type="ECO:0000313" key="3">
    <source>
        <dbReference type="Proteomes" id="UP000075840"/>
    </source>
</evidence>
<accession>A0A1I8JTH0</accession>
<dbReference type="Pfam" id="PF16064">
    <property type="entry name" value="DUF4806"/>
    <property type="match status" value="1"/>
</dbReference>
<keyword evidence="3" id="KW-1185">Reference proteome</keyword>
<dbReference type="EnsemblMetazoa" id="AARA016019-RA">
    <property type="protein sequence ID" value="AARA016019-PA"/>
    <property type="gene ID" value="AARA016019"/>
</dbReference>
<sequence>MASQNMATARDKTGKIYKIRELLESKFEQEYEAEQRLIQMELEMQGKEANELMMTCDDEDPFEDTGDATIGDVLKILSSMSGQIGQLHRKMDHIQKEVEDVSIRVLRVEKKLGTTLATLEQVKDAVALGENAAGADAGEPPFEFDPVANEEQLNELDYRLATDSTYQSNLTNWLNKKILGEEPNGRLVEAMDLVFRREFLPLCSWKGRGKPGETKIPMSAQTHIMKLFTALGSNRFIAITDAFVAKFFLKKLPHAKDRLHVKRKNVTLANRPNSRPDSTQVQEYEVL</sequence>
<dbReference type="EMBL" id="APCN01004337">
    <property type="status" value="NOT_ANNOTATED_CDS"/>
    <property type="molecule type" value="Genomic_DNA"/>
</dbReference>
<dbReference type="VEuPathDB" id="VectorBase:AARA21_012732"/>
<organism evidence="2 3">
    <name type="scientific">Anopheles arabiensis</name>
    <name type="common">Mosquito</name>
    <dbReference type="NCBI Taxonomy" id="7173"/>
    <lineage>
        <taxon>Eukaryota</taxon>
        <taxon>Metazoa</taxon>
        <taxon>Ecdysozoa</taxon>
        <taxon>Arthropoda</taxon>
        <taxon>Hexapoda</taxon>
        <taxon>Insecta</taxon>
        <taxon>Pterygota</taxon>
        <taxon>Neoptera</taxon>
        <taxon>Endopterygota</taxon>
        <taxon>Diptera</taxon>
        <taxon>Nematocera</taxon>
        <taxon>Culicoidea</taxon>
        <taxon>Culicidae</taxon>
        <taxon>Anophelinae</taxon>
        <taxon>Anopheles</taxon>
    </lineage>
</organism>